<name>A0A0B8PAS3_9VIBR</name>
<organism evidence="5 6">
    <name type="scientific">Vibrio ishigakensis</name>
    <dbReference type="NCBI Taxonomy" id="1481914"/>
    <lineage>
        <taxon>Bacteria</taxon>
        <taxon>Pseudomonadati</taxon>
        <taxon>Pseudomonadota</taxon>
        <taxon>Gammaproteobacteria</taxon>
        <taxon>Vibrionales</taxon>
        <taxon>Vibrionaceae</taxon>
        <taxon>Vibrio</taxon>
    </lineage>
</organism>
<dbReference type="InterPro" id="IPR001633">
    <property type="entry name" value="EAL_dom"/>
</dbReference>
<protein>
    <submittedName>
        <fullName evidence="5">Sensory box</fullName>
    </submittedName>
</protein>
<dbReference type="CDD" id="cd06225">
    <property type="entry name" value="HAMP"/>
    <property type="match status" value="1"/>
</dbReference>
<sequence length="685" mass="77802">MLKIFSAPISLRQAVFVPLVVIILAIGVVVSVLLTSHYERIIHHVSQNQLEATTSNLRSSLNLFLKQPFDASFSLAYTINGSQLYKQGDVSAIQDYIHTSFDELYSRIDHLDVIAFGGKHGEFVGYRRNNQDNYSLMLKDQRTQDNLVIFMGEETQSGAAQVTPNYDPRTRPWYAKFDGPSSWKPKWSPIYVNSDEKQETTLSALQPLVADNELLGVLVADIKLDTFNKFLVESRRLTHSHFFVFDDKYQLVAHSEPTSISTGGARLHITNSPTPLNQAISEALLEKYEHISNFEQVFEVKSDYQRYFVKLTPYGDEKGLNWFVVTAISESSLLGTLWYSQMSSLATALLIMVIAILVAVYVFERVTSPIIDTADAARRLAEGDLQAQITTSTRIHETRQLVETFNDMALNLDQSFQELHKQITYDSLTHLYSRVGFIDTLEHHACSDGTLYVIGLNNFKRINLTHGHHIGDKVLNRVANRLNRLLDSCEILGRVAADEFALMRCKDATEYDFQLMASRLQQAFITPIPVEQHRIRVDISIGIVRSCPTTNMEQWLRKGSIALSLAQKEKIAVNFYQEQMSTEHQRKDEMRDHIRRGIANNEFVPYYQPIVDLDTDRIVGAEALARWHSSYLGLVSPIEFIPIAEDSGLINEIGRQILFGACRDGMRGIQQGLWKMIFICTSTSR</sequence>
<gene>
    <name evidence="5" type="ORF">JCM19232_2285</name>
</gene>
<dbReference type="SMART" id="SM00267">
    <property type="entry name" value="GGDEF"/>
    <property type="match status" value="1"/>
</dbReference>
<dbReference type="PROSITE" id="PS50885">
    <property type="entry name" value="HAMP"/>
    <property type="match status" value="1"/>
</dbReference>
<dbReference type="SUPFAM" id="SSF158472">
    <property type="entry name" value="HAMP domain-like"/>
    <property type="match status" value="1"/>
</dbReference>
<accession>A0A0B8PAS3</accession>
<keyword evidence="1" id="KW-1133">Transmembrane helix</keyword>
<dbReference type="Pfam" id="PF00672">
    <property type="entry name" value="HAMP"/>
    <property type="match status" value="1"/>
</dbReference>
<dbReference type="SUPFAM" id="SSF55073">
    <property type="entry name" value="Nucleotide cyclase"/>
    <property type="match status" value="1"/>
</dbReference>
<dbReference type="InterPro" id="IPR000160">
    <property type="entry name" value="GGDEF_dom"/>
</dbReference>
<dbReference type="InterPro" id="IPR050706">
    <property type="entry name" value="Cyclic-di-GMP_PDE-like"/>
</dbReference>
<dbReference type="SMART" id="SM00304">
    <property type="entry name" value="HAMP"/>
    <property type="match status" value="1"/>
</dbReference>
<evidence type="ECO:0000259" key="2">
    <source>
        <dbReference type="PROSITE" id="PS50883"/>
    </source>
</evidence>
<comment type="caution">
    <text evidence="5">The sequence shown here is derived from an EMBL/GenBank/DDBJ whole genome shotgun (WGS) entry which is preliminary data.</text>
</comment>
<reference evidence="5 6" key="1">
    <citation type="submission" date="2015-01" db="EMBL/GenBank/DDBJ databases">
        <title>Vibrio sp. C5 JCM 19232 whole genome shotgun sequence.</title>
        <authorList>
            <person name="Sawabe T."/>
            <person name="Meirelles P."/>
            <person name="Feng G."/>
            <person name="Sayaka M."/>
            <person name="Hattori M."/>
            <person name="Ohkuma M."/>
        </authorList>
    </citation>
    <scope>NUCLEOTIDE SEQUENCE [LARGE SCALE GENOMIC DNA]</scope>
    <source>
        <strain evidence="5 6">JCM19232</strain>
    </source>
</reference>
<dbReference type="CDD" id="cd01949">
    <property type="entry name" value="GGDEF"/>
    <property type="match status" value="1"/>
</dbReference>
<dbReference type="Pfam" id="PF00990">
    <property type="entry name" value="GGDEF"/>
    <property type="match status" value="1"/>
</dbReference>
<dbReference type="AlphaFoldDB" id="A0A0B8PAS3"/>
<dbReference type="NCBIfam" id="TIGR00254">
    <property type="entry name" value="GGDEF"/>
    <property type="match status" value="1"/>
</dbReference>
<dbReference type="InterPro" id="IPR003660">
    <property type="entry name" value="HAMP_dom"/>
</dbReference>
<dbReference type="Gene3D" id="3.20.20.450">
    <property type="entry name" value="EAL domain"/>
    <property type="match status" value="1"/>
</dbReference>
<dbReference type="Gene3D" id="3.30.450.20">
    <property type="entry name" value="PAS domain"/>
    <property type="match status" value="1"/>
</dbReference>
<evidence type="ECO:0000256" key="1">
    <source>
        <dbReference type="SAM" id="Phobius"/>
    </source>
</evidence>
<feature type="domain" description="EAL" evidence="2">
    <location>
        <begin position="587"/>
        <end position="685"/>
    </location>
</feature>
<feature type="domain" description="HAMP" evidence="3">
    <location>
        <begin position="364"/>
        <end position="417"/>
    </location>
</feature>
<reference evidence="5 6" key="2">
    <citation type="submission" date="2015-01" db="EMBL/GenBank/DDBJ databases">
        <authorList>
            <consortium name="NBRP consortium"/>
            <person name="Sawabe T."/>
            <person name="Meirelles P."/>
            <person name="Feng G."/>
            <person name="Sayaka M."/>
            <person name="Hattori M."/>
            <person name="Ohkuma M."/>
        </authorList>
    </citation>
    <scope>NUCLEOTIDE SEQUENCE [LARGE SCALE GENOMIC DNA]</scope>
    <source>
        <strain evidence="5 6">JCM19232</strain>
    </source>
</reference>
<dbReference type="PANTHER" id="PTHR33121:SF70">
    <property type="entry name" value="SIGNALING PROTEIN YKOW"/>
    <property type="match status" value="1"/>
</dbReference>
<evidence type="ECO:0000313" key="6">
    <source>
        <dbReference type="Proteomes" id="UP000031670"/>
    </source>
</evidence>
<dbReference type="GO" id="GO:0007165">
    <property type="term" value="P:signal transduction"/>
    <property type="evidence" value="ECO:0007669"/>
    <property type="project" value="InterPro"/>
</dbReference>
<evidence type="ECO:0000259" key="3">
    <source>
        <dbReference type="PROSITE" id="PS50885"/>
    </source>
</evidence>
<keyword evidence="1" id="KW-0812">Transmembrane</keyword>
<feature type="transmembrane region" description="Helical" evidence="1">
    <location>
        <begin position="15"/>
        <end position="34"/>
    </location>
</feature>
<evidence type="ECO:0000259" key="4">
    <source>
        <dbReference type="PROSITE" id="PS50887"/>
    </source>
</evidence>
<dbReference type="SUPFAM" id="SSF141868">
    <property type="entry name" value="EAL domain-like"/>
    <property type="match status" value="1"/>
</dbReference>
<dbReference type="PROSITE" id="PS50887">
    <property type="entry name" value="GGDEF"/>
    <property type="match status" value="1"/>
</dbReference>
<dbReference type="InterPro" id="IPR029787">
    <property type="entry name" value="Nucleotide_cyclase"/>
</dbReference>
<evidence type="ECO:0000313" key="5">
    <source>
        <dbReference type="EMBL" id="GAM63875.1"/>
    </source>
</evidence>
<dbReference type="Gene3D" id="6.10.340.10">
    <property type="match status" value="1"/>
</dbReference>
<dbReference type="InterPro" id="IPR035919">
    <property type="entry name" value="EAL_sf"/>
</dbReference>
<proteinExistence type="predicted"/>
<dbReference type="EMBL" id="BBSA01000010">
    <property type="protein sequence ID" value="GAM63875.1"/>
    <property type="molecule type" value="Genomic_DNA"/>
</dbReference>
<dbReference type="PANTHER" id="PTHR33121">
    <property type="entry name" value="CYCLIC DI-GMP PHOSPHODIESTERASE PDEF"/>
    <property type="match status" value="1"/>
</dbReference>
<feature type="transmembrane region" description="Helical" evidence="1">
    <location>
        <begin position="345"/>
        <end position="363"/>
    </location>
</feature>
<dbReference type="CDD" id="cd01948">
    <property type="entry name" value="EAL"/>
    <property type="match status" value="1"/>
</dbReference>
<dbReference type="GO" id="GO:0016020">
    <property type="term" value="C:membrane"/>
    <property type="evidence" value="ECO:0007669"/>
    <property type="project" value="InterPro"/>
</dbReference>
<dbReference type="Gene3D" id="3.30.70.270">
    <property type="match status" value="1"/>
</dbReference>
<dbReference type="InterPro" id="IPR043128">
    <property type="entry name" value="Rev_trsase/Diguanyl_cyclase"/>
</dbReference>
<keyword evidence="1" id="KW-0472">Membrane</keyword>
<feature type="domain" description="GGDEF" evidence="4">
    <location>
        <begin position="447"/>
        <end position="578"/>
    </location>
</feature>
<dbReference type="Pfam" id="PF00563">
    <property type="entry name" value="EAL"/>
    <property type="match status" value="1"/>
</dbReference>
<dbReference type="GO" id="GO:0071111">
    <property type="term" value="F:cyclic-guanylate-specific phosphodiesterase activity"/>
    <property type="evidence" value="ECO:0007669"/>
    <property type="project" value="InterPro"/>
</dbReference>
<dbReference type="Proteomes" id="UP000031670">
    <property type="component" value="Unassembled WGS sequence"/>
</dbReference>
<dbReference type="PROSITE" id="PS50883">
    <property type="entry name" value="EAL"/>
    <property type="match status" value="1"/>
</dbReference>